<comment type="caution">
    <text evidence="1">The sequence shown here is derived from an EMBL/GenBank/DDBJ whole genome shotgun (WGS) entry which is preliminary data.</text>
</comment>
<evidence type="ECO:0000313" key="2">
    <source>
        <dbReference type="Proteomes" id="UP000826656"/>
    </source>
</evidence>
<evidence type="ECO:0000313" key="1">
    <source>
        <dbReference type="EMBL" id="KAH0777481.1"/>
    </source>
</evidence>
<proteinExistence type="predicted"/>
<organism evidence="1 2">
    <name type="scientific">Solanum tuberosum</name>
    <name type="common">Potato</name>
    <dbReference type="NCBI Taxonomy" id="4113"/>
    <lineage>
        <taxon>Eukaryota</taxon>
        <taxon>Viridiplantae</taxon>
        <taxon>Streptophyta</taxon>
        <taxon>Embryophyta</taxon>
        <taxon>Tracheophyta</taxon>
        <taxon>Spermatophyta</taxon>
        <taxon>Magnoliopsida</taxon>
        <taxon>eudicotyledons</taxon>
        <taxon>Gunneridae</taxon>
        <taxon>Pentapetalae</taxon>
        <taxon>asterids</taxon>
        <taxon>lamiids</taxon>
        <taxon>Solanales</taxon>
        <taxon>Solanaceae</taxon>
        <taxon>Solanoideae</taxon>
        <taxon>Solaneae</taxon>
        <taxon>Solanum</taxon>
    </lineage>
</organism>
<sequence>MNSCRLHNLPPRPREEVSKVIWWKGIEKESKLRVRSLEDLLGAFWSPAILKPLCLRGQEWKERFAKESCGAVKGFPLRFPTLQVSTYLWNRGGSLILRCQGGRRRPQVEATDALIIQLTPCCQSVLAVMLAKAGVSVGQAESSHPIRESRATKVALTIQGGRSAKKEKALSLYEMKQRLAR</sequence>
<accession>A0ABQ7WB57</accession>
<dbReference type="EMBL" id="JAIVGD010000003">
    <property type="protein sequence ID" value="KAH0777481.1"/>
    <property type="molecule type" value="Genomic_DNA"/>
</dbReference>
<gene>
    <name evidence="1" type="ORF">KY290_008892</name>
</gene>
<protein>
    <submittedName>
        <fullName evidence="1">Uncharacterized protein</fullName>
    </submittedName>
</protein>
<dbReference type="Proteomes" id="UP000826656">
    <property type="component" value="Unassembled WGS sequence"/>
</dbReference>
<name>A0ABQ7WB57_SOLTU</name>
<keyword evidence="2" id="KW-1185">Reference proteome</keyword>
<reference evidence="1 2" key="1">
    <citation type="journal article" date="2021" name="bioRxiv">
        <title>Chromosome-scale and haplotype-resolved genome assembly of a tetraploid potato cultivar.</title>
        <authorList>
            <person name="Sun H."/>
            <person name="Jiao W.-B."/>
            <person name="Krause K."/>
            <person name="Campoy J.A."/>
            <person name="Goel M."/>
            <person name="Folz-Donahue K."/>
            <person name="Kukat C."/>
            <person name="Huettel B."/>
            <person name="Schneeberger K."/>
        </authorList>
    </citation>
    <scope>NUCLEOTIDE SEQUENCE [LARGE SCALE GENOMIC DNA]</scope>
    <source>
        <strain evidence="1">SolTubOtavaFocal</strain>
        <tissue evidence="1">Leaves</tissue>
    </source>
</reference>